<comment type="caution">
    <text evidence="2">The sequence shown here is derived from an EMBL/GenBank/DDBJ whole genome shotgun (WGS) entry which is preliminary data.</text>
</comment>
<name>A0A8H6FLA7_9LECA</name>
<organism evidence="2 3">
    <name type="scientific">Letharia columbiana</name>
    <dbReference type="NCBI Taxonomy" id="112416"/>
    <lineage>
        <taxon>Eukaryota</taxon>
        <taxon>Fungi</taxon>
        <taxon>Dikarya</taxon>
        <taxon>Ascomycota</taxon>
        <taxon>Pezizomycotina</taxon>
        <taxon>Lecanoromycetes</taxon>
        <taxon>OSLEUM clade</taxon>
        <taxon>Lecanoromycetidae</taxon>
        <taxon>Lecanorales</taxon>
        <taxon>Lecanorineae</taxon>
        <taxon>Parmeliaceae</taxon>
        <taxon>Letharia</taxon>
    </lineage>
</organism>
<feature type="chain" id="PRO_5034473111" evidence="1">
    <location>
        <begin position="23"/>
        <end position="197"/>
    </location>
</feature>
<evidence type="ECO:0000313" key="3">
    <source>
        <dbReference type="Proteomes" id="UP000578531"/>
    </source>
</evidence>
<sequence>MKNLMSFSAFMLLQLALLPCFARSDRRSNTPALGNSPSLSSFNSLNASSVSGPADPDLKILSKVPYEEKIGGLTLRITSLKGGRFISSFNLLPCMVDMLSTAFDAIWNVVEQHPQLHDNQFSCSENGLTVMVSSQKPPLKSMEYSDLVTLARLLLNFQQAYRLPGIAFEYLEDGQRTGTGMIGWNYADTSSRSLEQV</sequence>
<evidence type="ECO:0000256" key="1">
    <source>
        <dbReference type="SAM" id="SignalP"/>
    </source>
</evidence>
<dbReference type="RefSeq" id="XP_037160081.1">
    <property type="nucleotide sequence ID" value="XM_037313032.1"/>
</dbReference>
<keyword evidence="3" id="KW-1185">Reference proteome</keyword>
<proteinExistence type="predicted"/>
<dbReference type="GeneID" id="59292794"/>
<reference evidence="2 3" key="1">
    <citation type="journal article" date="2020" name="Genomics">
        <title>Complete, high-quality genomes from long-read metagenomic sequencing of two wolf lichen thalli reveals enigmatic genome architecture.</title>
        <authorList>
            <person name="McKenzie S.K."/>
            <person name="Walston R.F."/>
            <person name="Allen J.L."/>
        </authorList>
    </citation>
    <scope>NUCLEOTIDE SEQUENCE [LARGE SCALE GENOMIC DNA]</scope>
    <source>
        <strain evidence="2">WasteWater2</strain>
    </source>
</reference>
<protein>
    <submittedName>
        <fullName evidence="2">Uncharacterized protein</fullName>
    </submittedName>
</protein>
<evidence type="ECO:0000313" key="2">
    <source>
        <dbReference type="EMBL" id="KAF6230613.1"/>
    </source>
</evidence>
<feature type="signal peptide" evidence="1">
    <location>
        <begin position="1"/>
        <end position="22"/>
    </location>
</feature>
<dbReference type="OrthoDB" id="5386322at2759"/>
<dbReference type="AlphaFoldDB" id="A0A8H6FLA7"/>
<accession>A0A8H6FLA7</accession>
<gene>
    <name evidence="2" type="ORF">HO173_011150</name>
</gene>
<dbReference type="EMBL" id="JACCJC010000066">
    <property type="protein sequence ID" value="KAF6230613.1"/>
    <property type="molecule type" value="Genomic_DNA"/>
</dbReference>
<keyword evidence="1" id="KW-0732">Signal</keyword>
<dbReference type="Proteomes" id="UP000578531">
    <property type="component" value="Unassembled WGS sequence"/>
</dbReference>